<dbReference type="EMBL" id="JAPFFL010000009">
    <property type="protein sequence ID" value="KAJ6704329.1"/>
    <property type="molecule type" value="Genomic_DNA"/>
</dbReference>
<evidence type="ECO:0000313" key="3">
    <source>
        <dbReference type="Proteomes" id="UP001151529"/>
    </source>
</evidence>
<reference evidence="2" key="2">
    <citation type="journal article" date="2023" name="Int. J. Mol. Sci.">
        <title>De Novo Assembly and Annotation of 11 Diverse Shrub Willow (Salix) Genomes Reveals Novel Gene Organization in Sex-Linked Regions.</title>
        <authorList>
            <person name="Hyden B."/>
            <person name="Feng K."/>
            <person name="Yates T.B."/>
            <person name="Jawdy S."/>
            <person name="Cereghino C."/>
            <person name="Smart L.B."/>
            <person name="Muchero W."/>
        </authorList>
    </citation>
    <scope>NUCLEOTIDE SEQUENCE [LARGE SCALE GENOMIC DNA]</scope>
    <source>
        <tissue evidence="2">Shoot tip</tissue>
    </source>
</reference>
<evidence type="ECO:0000256" key="1">
    <source>
        <dbReference type="SAM" id="MobiDB-lite"/>
    </source>
</evidence>
<feature type="compositionally biased region" description="Polar residues" evidence="1">
    <location>
        <begin position="50"/>
        <end position="60"/>
    </location>
</feature>
<evidence type="ECO:0000313" key="2">
    <source>
        <dbReference type="EMBL" id="KAJ6704329.1"/>
    </source>
</evidence>
<name>A0A9Q0T7L7_SALVM</name>
<proteinExistence type="predicted"/>
<sequence>MFSHASFTSVSHEKQQSFFSISHVQQPSNVHSLSSVHKSFVFLVPTDRLQSQQKENQPDQLQHHRQGFSSSSSALILSAQTADSTVSSGSSCFQ</sequence>
<keyword evidence="3" id="KW-1185">Reference proteome</keyword>
<reference evidence="2" key="1">
    <citation type="submission" date="2022-11" db="EMBL/GenBank/DDBJ databases">
        <authorList>
            <person name="Hyden B.L."/>
            <person name="Feng K."/>
            <person name="Yates T."/>
            <person name="Jawdy S."/>
            <person name="Smart L.B."/>
            <person name="Muchero W."/>
        </authorList>
    </citation>
    <scope>NUCLEOTIDE SEQUENCE</scope>
    <source>
        <tissue evidence="2">Shoot tip</tissue>
    </source>
</reference>
<organism evidence="2 3">
    <name type="scientific">Salix viminalis</name>
    <name type="common">Common osier</name>
    <name type="synonym">Basket willow</name>
    <dbReference type="NCBI Taxonomy" id="40686"/>
    <lineage>
        <taxon>Eukaryota</taxon>
        <taxon>Viridiplantae</taxon>
        <taxon>Streptophyta</taxon>
        <taxon>Embryophyta</taxon>
        <taxon>Tracheophyta</taxon>
        <taxon>Spermatophyta</taxon>
        <taxon>Magnoliopsida</taxon>
        <taxon>eudicotyledons</taxon>
        <taxon>Gunneridae</taxon>
        <taxon>Pentapetalae</taxon>
        <taxon>rosids</taxon>
        <taxon>fabids</taxon>
        <taxon>Malpighiales</taxon>
        <taxon>Salicaceae</taxon>
        <taxon>Saliceae</taxon>
        <taxon>Salix</taxon>
    </lineage>
</organism>
<protein>
    <submittedName>
        <fullName evidence="2">Uncharacterized protein</fullName>
    </submittedName>
</protein>
<gene>
    <name evidence="2" type="ORF">OIU85_030171</name>
</gene>
<feature type="region of interest" description="Disordered" evidence="1">
    <location>
        <begin position="50"/>
        <end position="69"/>
    </location>
</feature>
<dbReference type="AlphaFoldDB" id="A0A9Q0T7L7"/>
<accession>A0A9Q0T7L7</accession>
<dbReference type="Proteomes" id="UP001151529">
    <property type="component" value="Chromosome 3"/>
</dbReference>
<comment type="caution">
    <text evidence="2">The sequence shown here is derived from an EMBL/GenBank/DDBJ whole genome shotgun (WGS) entry which is preliminary data.</text>
</comment>